<evidence type="ECO:0000259" key="6">
    <source>
        <dbReference type="PROSITE" id="PS50926"/>
    </source>
</evidence>
<dbReference type="Gene3D" id="2.40.50.140">
    <property type="entry name" value="Nucleic acid-binding proteins"/>
    <property type="match status" value="1"/>
</dbReference>
<dbReference type="Gene3D" id="2.40.50.1070">
    <property type="match status" value="1"/>
</dbReference>
<evidence type="ECO:0000256" key="4">
    <source>
        <dbReference type="PROSITE-ProRule" id="PRU01024"/>
    </source>
</evidence>
<protein>
    <submittedName>
        <fullName evidence="7">23S rRNA (Uracil-5-)-methyltransferase RumA</fullName>
    </submittedName>
</protein>
<dbReference type="EMBL" id="DF968183">
    <property type="protein sequence ID" value="GAP44877.1"/>
    <property type="molecule type" value="Genomic_DNA"/>
</dbReference>
<dbReference type="PROSITE" id="PS51687">
    <property type="entry name" value="SAM_MT_RNA_M5U"/>
    <property type="match status" value="1"/>
</dbReference>
<evidence type="ECO:0000313" key="7">
    <source>
        <dbReference type="EMBL" id="GAP44877.1"/>
    </source>
</evidence>
<dbReference type="RefSeq" id="WP_062044807.1">
    <property type="nucleotide sequence ID" value="NZ_DF968183.1"/>
</dbReference>
<dbReference type="PROSITE" id="PS01230">
    <property type="entry name" value="TRMA_1"/>
    <property type="match status" value="1"/>
</dbReference>
<evidence type="ECO:0000256" key="1">
    <source>
        <dbReference type="ARBA" id="ARBA00022603"/>
    </source>
</evidence>
<feature type="active site" description="Nucleophile" evidence="4">
    <location>
        <position position="429"/>
    </location>
</feature>
<dbReference type="Proteomes" id="UP000053091">
    <property type="component" value="Unassembled WGS sequence"/>
</dbReference>
<dbReference type="InterPro" id="IPR012340">
    <property type="entry name" value="NA-bd_OB-fold"/>
</dbReference>
<keyword evidence="1 4" id="KW-0489">Methyltransferase</keyword>
<dbReference type="AlphaFoldDB" id="A0A0S7BWD9"/>
<dbReference type="InterPro" id="IPR030391">
    <property type="entry name" value="MeTrfase_TrmA_CS"/>
</dbReference>
<dbReference type="Gene3D" id="3.40.50.150">
    <property type="entry name" value="Vaccinia Virus protein VP39"/>
    <property type="match status" value="1"/>
</dbReference>
<sequence length="471" mass="53552">MGRKVKNEGPLILENVEIIDAGAEGKAIARVNEMVVFVPFVVPGDVVDIRIVSRKRRFFEGRAVKFHKFSDMRVDPVCSHFGICGGCKWQVMDYSRQLYYKQKQVQDNFSRIGHLEFPGIMPIKGAAHTEYYRNKLEYTFSTHRWLTDEEMNIPPEARDMNALGFHIPGMFDRVLDIQHCYLQSNISNRIRLALKDFAINRQISFYNIRNFEGDLRNLIVRNSNTGDLMVIVVFGTDDPGRIETVMRFVSDRFPEITSLFYVVNQKHNDTINDLIPVLYSGIPHMTEAMDGLEFRIGPLSFFQTNSVQALELYTITREFAGLTGTETVYDLYTGTGTIANFIAHRAGRVVGIEYVEPAVRDARMNSELNAISNTVFYSGDMAKVLTSEFIMSNGKPDVVITDPPRAGMHEKVIKSILEAAPQKIVYVSCNPATQARDISLMAAQYRISKVQPVDMFPHTHHVENVCLLELR</sequence>
<reference evidence="7" key="1">
    <citation type="journal article" date="2015" name="Genome Announc.">
        <title>Draft Genome Sequence of Bacteroidales Strain TBC1, a Novel Isolate from a Methanogenic Wastewater Treatment System.</title>
        <authorList>
            <person name="Tourlousse D.M."/>
            <person name="Matsuura N."/>
            <person name="Sun L."/>
            <person name="Toyonaga M."/>
            <person name="Kuroda K."/>
            <person name="Ohashi A."/>
            <person name="Cruz R."/>
            <person name="Yamaguchi T."/>
            <person name="Sekiguchi Y."/>
        </authorList>
    </citation>
    <scope>NUCLEOTIDE SEQUENCE [LARGE SCALE GENOMIC DNA]</scope>
    <source>
        <strain evidence="7">TBC1</strain>
    </source>
</reference>
<dbReference type="InterPro" id="IPR030390">
    <property type="entry name" value="MeTrfase_TrmA_AS"/>
</dbReference>
<evidence type="ECO:0000256" key="2">
    <source>
        <dbReference type="ARBA" id="ARBA00022679"/>
    </source>
</evidence>
<keyword evidence="3 4" id="KW-0949">S-adenosyl-L-methionine</keyword>
<dbReference type="InterPro" id="IPR002792">
    <property type="entry name" value="TRAM_dom"/>
</dbReference>
<feature type="domain" description="TRAM" evidence="6">
    <location>
        <begin position="5"/>
        <end position="65"/>
    </location>
</feature>
<dbReference type="Pfam" id="PF05958">
    <property type="entry name" value="tRNA_U5-meth_tr"/>
    <property type="match status" value="1"/>
</dbReference>
<name>A0A0S7BWD9_9BACT</name>
<accession>A0A0S7BWD9</accession>
<feature type="binding site" evidence="4">
    <location>
        <position position="353"/>
    </location>
    <ligand>
        <name>S-adenosyl-L-methionine</name>
        <dbReference type="ChEBI" id="CHEBI:59789"/>
    </ligand>
</feature>
<dbReference type="InterPro" id="IPR010280">
    <property type="entry name" value="U5_MeTrfase_fam"/>
</dbReference>
<dbReference type="PANTHER" id="PTHR11061">
    <property type="entry name" value="RNA M5U METHYLTRANSFERASE"/>
    <property type="match status" value="1"/>
</dbReference>
<dbReference type="Pfam" id="PF01938">
    <property type="entry name" value="TRAM"/>
    <property type="match status" value="1"/>
</dbReference>
<organism evidence="7">
    <name type="scientific">Lentimicrobium saccharophilum</name>
    <dbReference type="NCBI Taxonomy" id="1678841"/>
    <lineage>
        <taxon>Bacteria</taxon>
        <taxon>Pseudomonadati</taxon>
        <taxon>Bacteroidota</taxon>
        <taxon>Bacteroidia</taxon>
        <taxon>Bacteroidales</taxon>
        <taxon>Lentimicrobiaceae</taxon>
        <taxon>Lentimicrobium</taxon>
    </lineage>
</organism>
<dbReference type="PROSITE" id="PS01231">
    <property type="entry name" value="TRMA_2"/>
    <property type="match status" value="1"/>
</dbReference>
<evidence type="ECO:0000256" key="3">
    <source>
        <dbReference type="ARBA" id="ARBA00022691"/>
    </source>
</evidence>
<dbReference type="SUPFAM" id="SSF50249">
    <property type="entry name" value="Nucleic acid-binding proteins"/>
    <property type="match status" value="1"/>
</dbReference>
<dbReference type="NCBIfam" id="TIGR00479">
    <property type="entry name" value="rumA"/>
    <property type="match status" value="1"/>
</dbReference>
<proteinExistence type="inferred from homology"/>
<dbReference type="STRING" id="1678841.TBC1_12691"/>
<keyword evidence="2 4" id="KW-0808">Transferase</keyword>
<dbReference type="PATRIC" id="fig|1678841.3.peg.3438"/>
<dbReference type="GO" id="GO:0070475">
    <property type="term" value="P:rRNA base methylation"/>
    <property type="evidence" value="ECO:0007669"/>
    <property type="project" value="TreeGrafter"/>
</dbReference>
<evidence type="ECO:0000256" key="5">
    <source>
        <dbReference type="PROSITE-ProRule" id="PRU10015"/>
    </source>
</evidence>
<dbReference type="CDD" id="cd02440">
    <property type="entry name" value="AdoMet_MTases"/>
    <property type="match status" value="1"/>
</dbReference>
<feature type="binding site" evidence="4">
    <location>
        <position position="402"/>
    </location>
    <ligand>
        <name>S-adenosyl-L-methionine</name>
        <dbReference type="ChEBI" id="CHEBI:59789"/>
    </ligand>
</feature>
<dbReference type="InterPro" id="IPR029063">
    <property type="entry name" value="SAM-dependent_MTases_sf"/>
</dbReference>
<dbReference type="SUPFAM" id="SSF53335">
    <property type="entry name" value="S-adenosyl-L-methionine-dependent methyltransferases"/>
    <property type="match status" value="1"/>
</dbReference>
<feature type="active site" evidence="5">
    <location>
        <position position="429"/>
    </location>
</feature>
<evidence type="ECO:0000313" key="8">
    <source>
        <dbReference type="Proteomes" id="UP000053091"/>
    </source>
</evidence>
<keyword evidence="8" id="KW-1185">Reference proteome</keyword>
<dbReference type="GO" id="GO:0070041">
    <property type="term" value="F:rRNA (uridine-C5-)-methyltransferase activity"/>
    <property type="evidence" value="ECO:0007669"/>
    <property type="project" value="TreeGrafter"/>
</dbReference>
<dbReference type="PROSITE" id="PS50926">
    <property type="entry name" value="TRAM"/>
    <property type="match status" value="1"/>
</dbReference>
<dbReference type="PANTHER" id="PTHR11061:SF30">
    <property type="entry name" value="TRNA (URACIL(54)-C(5))-METHYLTRANSFERASE"/>
    <property type="match status" value="1"/>
</dbReference>
<gene>
    <name evidence="7" type="ORF">TBC1_12691</name>
</gene>
<feature type="binding site" evidence="4">
    <location>
        <position position="332"/>
    </location>
    <ligand>
        <name>S-adenosyl-L-methionine</name>
        <dbReference type="ChEBI" id="CHEBI:59789"/>
    </ligand>
</feature>
<dbReference type="OrthoDB" id="9804590at2"/>
<comment type="similarity">
    <text evidence="4">Belongs to the class I-like SAM-binding methyltransferase superfamily. RNA M5U methyltransferase family.</text>
</comment>
<feature type="binding site" evidence="4">
    <location>
        <position position="303"/>
    </location>
    <ligand>
        <name>S-adenosyl-L-methionine</name>
        <dbReference type="ChEBI" id="CHEBI:59789"/>
    </ligand>
</feature>
<dbReference type="FunFam" id="3.40.50.150:FF:000009">
    <property type="entry name" value="23S rRNA (Uracil(1939)-C(5))-methyltransferase RlmD"/>
    <property type="match status" value="1"/>
</dbReference>